<dbReference type="RefSeq" id="WP_143878811.1">
    <property type="nucleotide sequence ID" value="NZ_BAABLZ010000001.1"/>
</dbReference>
<dbReference type="Pfam" id="PF13116">
    <property type="entry name" value="YhdP"/>
    <property type="match status" value="1"/>
</dbReference>
<evidence type="ECO:0000313" key="2">
    <source>
        <dbReference type="EMBL" id="QDQ73298.1"/>
    </source>
</evidence>
<sequence>MTTPLRMRLRHARRWFGYGIAALLVAMALGAGAMSQLLPLAERHPDRIAAWLSARAGRPVAFDKVETEWTRRGPLLRLDRLRVGAGAQALVIGDAEVLVSQYAGLLPGRSFTELRVRGLDLTLERGDDGSWQVRGLPGEKQGGDPFSTFERLGELQLVGAKLHVVAPALGVDAVLPRVDLRLQVRGDRVQAGVRATMRDEASPLLGVLDFRRGNGNGRAYVSAKKADFAAWSPLLRVAGVRLARGQGRAETWLDLRAHRVVAATASVAIDGMRLEGAPLADGTATSVDLGRVEGLARWGSIDGGWRIDAPKLRVGTGANAQSLDGLLLAGGRRIAVRANAVDAGPLLAVAALSDRLAPGLRAWLSTARPQAHLRNVELAGVQGGALRARGRVEGFGFASSDGGPALTGLTGDVDGDANGMVFVPDPAKAVRFDWRKGFGVVHDIRLKGSIVGWREGAGWRFGTGSLAIDGDGYDASVRGDMWFQGDGTRPWIDLAAWIGDTSVSQAHKFWIHHLMSPATVRWLDDALQGGALHEARALVTGDLDDWPFRHHEGRFEARATLSNATIKFQPEWPALQNADMQVAFIDDGMDVQGKGTLGGVGVRELNADIESFGKARLRIDAKGGGDASQLLALLRESPLYKQQKDTFDALSASGLADVGFSLDIPFAEHQPAKIDGTVRLAGVRATDARWKLTFDDMRGSARYDQHGFDAEGLKAKHEGQPGLLSLRAGQGHVRAAGNAFEAELAASMDAEALIDRAPTFAWLKPYFDGRSQWTIGVALPEAQSASAPSSLQLRSNLVGTRMTLPAPLDKSAGDALATRIDAQLPLGEGEVAVAFGNRLALRARSSNVGTGVRVALGASSVADAPPANGLVASGRAPSLDALDWAVLSRAGDGGQGGLPLQRIDVTAAHLQLLGADFRNTRVQASPAAGGATAIQFDGDNLAGTLTIPRDDGATIAGKLQRFWWRGAAAAPSPNSDAASNEDVDPGKVPPLNLAFDDLRIGDAKFGSASVRTQPAPGALKLLQFQSRAAKQQIDASGEWSGRGAAARSRVDMQLASEDFGAFLNGFGFGGQLARGKGQARLQATWPGSPMGLKLAAFDGNLHIDARDGQLTEVEPGAGRVLGLLSIARLPQRLTLDFHDFFSKGFAFNTLKGDIALGNGQARSDNLRIDGPAAEINIRGVADMRSETYDQTVDVFPKAGNLLTAVGAIAGGPVGAAIGAAANMVLKKPLGQLAAKTYHVSGPWKQPKVDVVARSQAQSQPQAQPKD</sequence>
<organism evidence="2 3">
    <name type="scientific">Pseudoluteimonas lycopersici</name>
    <dbReference type="NCBI Taxonomy" id="1324796"/>
    <lineage>
        <taxon>Bacteria</taxon>
        <taxon>Pseudomonadati</taxon>
        <taxon>Pseudomonadota</taxon>
        <taxon>Gammaproteobacteria</taxon>
        <taxon>Lysobacterales</taxon>
        <taxon>Lysobacteraceae</taxon>
        <taxon>Pseudoluteimonas</taxon>
    </lineage>
</organism>
<evidence type="ECO:0000313" key="3">
    <source>
        <dbReference type="Proteomes" id="UP000315891"/>
    </source>
</evidence>
<accession>A0A516V439</accession>
<dbReference type="EMBL" id="CP041742">
    <property type="protein sequence ID" value="QDQ73298.1"/>
    <property type="molecule type" value="Genomic_DNA"/>
</dbReference>
<dbReference type="AlphaFoldDB" id="A0A516V439"/>
<reference evidence="2 3" key="1">
    <citation type="submission" date="2019-07" db="EMBL/GenBank/DDBJ databases">
        <title>Lysobacter weifangensis sp. nov., isolated from bensulfuron-methyl contaminated farmland soil.</title>
        <authorList>
            <person name="Zhao H."/>
        </authorList>
    </citation>
    <scope>NUCLEOTIDE SEQUENCE [LARGE SCALE GENOMIC DNA]</scope>
    <source>
        <strain evidence="2 3">CC-Bw-6</strain>
    </source>
</reference>
<dbReference type="OrthoDB" id="9762238at2"/>
<gene>
    <name evidence="2" type="ORF">FNZ56_05145</name>
</gene>
<keyword evidence="3" id="KW-1185">Reference proteome</keyword>
<protein>
    <submittedName>
        <fullName evidence="2">TIGR02099 family protein</fullName>
    </submittedName>
</protein>
<dbReference type="PANTHER" id="PTHR38690:SF1">
    <property type="entry name" value="PROTEASE"/>
    <property type="match status" value="1"/>
</dbReference>
<dbReference type="PANTHER" id="PTHR38690">
    <property type="entry name" value="PROTEASE-RELATED"/>
    <property type="match status" value="1"/>
</dbReference>
<dbReference type="NCBIfam" id="TIGR02099">
    <property type="entry name" value="YhdP family protein"/>
    <property type="match status" value="1"/>
</dbReference>
<dbReference type="InterPro" id="IPR025263">
    <property type="entry name" value="YhdP_central"/>
</dbReference>
<feature type="domain" description="YhdP central" evidence="1">
    <location>
        <begin position="11"/>
        <end position="1248"/>
    </location>
</feature>
<proteinExistence type="predicted"/>
<evidence type="ECO:0000259" key="1">
    <source>
        <dbReference type="Pfam" id="PF13116"/>
    </source>
</evidence>
<dbReference type="InterPro" id="IPR011836">
    <property type="entry name" value="YhdP"/>
</dbReference>
<dbReference type="Proteomes" id="UP000315891">
    <property type="component" value="Chromosome"/>
</dbReference>
<name>A0A516V439_9GAMM</name>